<reference evidence="1" key="1">
    <citation type="submission" date="2022-07" db="EMBL/GenBank/DDBJ databases">
        <title>Taxonomy of Novel Oxalotrophic and Methylotrophic Bacteria.</title>
        <authorList>
            <person name="Sahin N."/>
            <person name="Tani A."/>
        </authorList>
    </citation>
    <scope>NUCLEOTIDE SEQUENCE</scope>
    <source>
        <strain evidence="1">Y10</strain>
    </source>
</reference>
<keyword evidence="2" id="KW-1185">Reference proteome</keyword>
<comment type="caution">
    <text evidence="1">The sequence shown here is derived from an EMBL/GenBank/DDBJ whole genome shotgun (WGS) entry which is preliminary data.</text>
</comment>
<gene>
    <name evidence="1" type="ORF">Y10_01540</name>
</gene>
<protein>
    <submittedName>
        <fullName evidence="1">Uncharacterized protein</fullName>
    </submittedName>
</protein>
<accession>A0ABQ5MEQ0</accession>
<organism evidence="1 2">
    <name type="scientific">Neptunitalea lumnitzerae</name>
    <dbReference type="NCBI Taxonomy" id="2965509"/>
    <lineage>
        <taxon>Bacteria</taxon>
        <taxon>Pseudomonadati</taxon>
        <taxon>Bacteroidota</taxon>
        <taxon>Flavobacteriia</taxon>
        <taxon>Flavobacteriales</taxon>
        <taxon>Flavobacteriaceae</taxon>
        <taxon>Neptunitalea</taxon>
    </lineage>
</organism>
<evidence type="ECO:0000313" key="2">
    <source>
        <dbReference type="Proteomes" id="UP001143543"/>
    </source>
</evidence>
<dbReference type="EMBL" id="BRVO01000001">
    <property type="protein sequence ID" value="GLB47786.1"/>
    <property type="molecule type" value="Genomic_DNA"/>
</dbReference>
<name>A0ABQ5MEQ0_9FLAO</name>
<evidence type="ECO:0000313" key="1">
    <source>
        <dbReference type="EMBL" id="GLB47786.1"/>
    </source>
</evidence>
<sequence>MYGQEIEVPVNPVFESEADYKAYETKVLEAIDWAAYTPVNTETDKRKKVNAFLLEWMSGTPYIDIVVSDGLVPYMEHPECFMVFMSGWTKYSLTHNYTNNELDCALAGTEHVIIFYEKNKSALGKIGSIEKLIKLQKKGKLKNYIEKQLEG</sequence>
<proteinExistence type="predicted"/>
<dbReference type="Proteomes" id="UP001143543">
    <property type="component" value="Unassembled WGS sequence"/>
</dbReference>